<dbReference type="PANTHER" id="PTHR31147">
    <property type="entry name" value="ACYL TRANSFERASE 4"/>
    <property type="match status" value="1"/>
</dbReference>
<name>A0A6G1BNN2_9ORYZ</name>
<dbReference type="PANTHER" id="PTHR31147:SF54">
    <property type="entry name" value="OS10G0105900 PROTEIN"/>
    <property type="match status" value="1"/>
</dbReference>
<comment type="similarity">
    <text evidence="1">Belongs to the plant acyltransferase family.</text>
</comment>
<accession>A0A6G1BNN2</accession>
<dbReference type="AlphaFoldDB" id="A0A6G1BNN2"/>
<organism evidence="2 3">
    <name type="scientific">Oryza meyeriana var. granulata</name>
    <dbReference type="NCBI Taxonomy" id="110450"/>
    <lineage>
        <taxon>Eukaryota</taxon>
        <taxon>Viridiplantae</taxon>
        <taxon>Streptophyta</taxon>
        <taxon>Embryophyta</taxon>
        <taxon>Tracheophyta</taxon>
        <taxon>Spermatophyta</taxon>
        <taxon>Magnoliopsida</taxon>
        <taxon>Liliopsida</taxon>
        <taxon>Poales</taxon>
        <taxon>Poaceae</taxon>
        <taxon>BOP clade</taxon>
        <taxon>Oryzoideae</taxon>
        <taxon>Oryzeae</taxon>
        <taxon>Oryzinae</taxon>
        <taxon>Oryza</taxon>
        <taxon>Oryza meyeriana</taxon>
    </lineage>
</organism>
<dbReference type="InterPro" id="IPR023213">
    <property type="entry name" value="CAT-like_dom_sf"/>
</dbReference>
<evidence type="ECO:0000256" key="1">
    <source>
        <dbReference type="ARBA" id="ARBA00009861"/>
    </source>
</evidence>
<sequence>MVGLFAARRSKPELVAPARATPRETKQLSDLDNDWDLCYLEPCIEFFRAVDEHGRPENLAEAIKAALAEALVYYYPIAGRLRELQEGRLAVECTGEGVVFVEADADVRLDDLGRPPLPPYPNAEEFLCDVGDAGEVVGKPLFYVQVTRLSCGGFVLGSHICHNIADGFGSIQFLKAIIDLLRGDSKPTTLPVWERDHVVARIPPQISPKYQTLFDEFTSTTNEDIMVTAPFESLVSEYFTFSPSNMADLRGLVPVDLAKTVTSFELLTAVMWRSRTVALGYEPSQHVRLMIVVNARGRWSKLGKGYYGNALLCPIVETTARKLCTSPLGDTIELVRKAKHEMATEENIQSMVDLMASLHEKPPFKIDRIFVTADIKWIGQDMLDIGWGKRIAGGIPVIKDDVSPDITTYHFICRNENNDRTILVGMLLPGPAMHKFKKEMAIWLNQ</sequence>
<proteinExistence type="inferred from homology"/>
<dbReference type="GO" id="GO:0050734">
    <property type="term" value="F:hydroxycinnamoyltransferase activity"/>
    <property type="evidence" value="ECO:0007669"/>
    <property type="project" value="UniProtKB-ARBA"/>
</dbReference>
<dbReference type="InterPro" id="IPR050898">
    <property type="entry name" value="Plant_acyltransferase"/>
</dbReference>
<comment type="caution">
    <text evidence="2">The sequence shown here is derived from an EMBL/GenBank/DDBJ whole genome shotgun (WGS) entry which is preliminary data.</text>
</comment>
<dbReference type="OrthoDB" id="612519at2759"/>
<dbReference type="Proteomes" id="UP000479710">
    <property type="component" value="Unassembled WGS sequence"/>
</dbReference>
<protein>
    <submittedName>
        <fullName evidence="2">Uncharacterized protein</fullName>
    </submittedName>
</protein>
<gene>
    <name evidence="2" type="ORF">E2562_034963</name>
</gene>
<reference evidence="2 3" key="1">
    <citation type="submission" date="2019-11" db="EMBL/GenBank/DDBJ databases">
        <title>Whole genome sequence of Oryza granulata.</title>
        <authorList>
            <person name="Li W."/>
        </authorList>
    </citation>
    <scope>NUCLEOTIDE SEQUENCE [LARGE SCALE GENOMIC DNA]</scope>
    <source>
        <strain evidence="3">cv. Menghai</strain>
        <tissue evidence="2">Leaf</tissue>
    </source>
</reference>
<dbReference type="Pfam" id="PF02458">
    <property type="entry name" value="Transferase"/>
    <property type="match status" value="1"/>
</dbReference>
<evidence type="ECO:0000313" key="2">
    <source>
        <dbReference type="EMBL" id="KAF0889985.1"/>
    </source>
</evidence>
<evidence type="ECO:0000313" key="3">
    <source>
        <dbReference type="Proteomes" id="UP000479710"/>
    </source>
</evidence>
<keyword evidence="3" id="KW-1185">Reference proteome</keyword>
<dbReference type="EMBL" id="SPHZ02000012">
    <property type="protein sequence ID" value="KAF0889985.1"/>
    <property type="molecule type" value="Genomic_DNA"/>
</dbReference>
<dbReference type="Gene3D" id="3.30.559.10">
    <property type="entry name" value="Chloramphenicol acetyltransferase-like domain"/>
    <property type="match status" value="2"/>
</dbReference>